<keyword evidence="7" id="KW-0326">Glycosidase</keyword>
<evidence type="ECO:0000256" key="1">
    <source>
        <dbReference type="ARBA" id="ARBA00001462"/>
    </source>
</evidence>
<comment type="catalytic activity">
    <reaction evidence="1">
        <text>Hydrolysis of terminal non-reducing alpha-L-arabinofuranoside residues in alpha-L-arabinosides.</text>
        <dbReference type="EC" id="3.2.1.55"/>
    </reaction>
</comment>
<dbReference type="Pfam" id="PF06964">
    <property type="entry name" value="Alpha-L-AF_C"/>
    <property type="match status" value="1"/>
</dbReference>
<evidence type="ECO:0000313" key="10">
    <source>
        <dbReference type="Proteomes" id="UP001603978"/>
    </source>
</evidence>
<dbReference type="EMBL" id="JBICRM010000008">
    <property type="protein sequence ID" value="MFG1704521.1"/>
    <property type="molecule type" value="Genomic_DNA"/>
</dbReference>
<feature type="domain" description="Alpha-L-arabinofuranosidase C-terminal" evidence="8">
    <location>
        <begin position="291"/>
        <end position="489"/>
    </location>
</feature>
<comment type="subunit">
    <text evidence="3">Homohexamer; trimer of dimers.</text>
</comment>
<dbReference type="Pfam" id="PF22848">
    <property type="entry name" value="ASD1_dom"/>
    <property type="match status" value="1"/>
</dbReference>
<evidence type="ECO:0000313" key="9">
    <source>
        <dbReference type="EMBL" id="MFG1704521.1"/>
    </source>
</evidence>
<keyword evidence="5" id="KW-0378">Hydrolase</keyword>
<evidence type="ECO:0000256" key="6">
    <source>
        <dbReference type="ARBA" id="ARBA00023277"/>
    </source>
</evidence>
<comment type="caution">
    <text evidence="9">The sequence shown here is derived from an EMBL/GenBank/DDBJ whole genome shotgun (WGS) entry which is preliminary data.</text>
</comment>
<dbReference type="RefSeq" id="WP_393165641.1">
    <property type="nucleotide sequence ID" value="NZ_JBICRM010000008.1"/>
</dbReference>
<dbReference type="Gene3D" id="3.20.20.80">
    <property type="entry name" value="Glycosidases"/>
    <property type="match status" value="1"/>
</dbReference>
<dbReference type="Proteomes" id="UP001603978">
    <property type="component" value="Unassembled WGS sequence"/>
</dbReference>
<accession>A0ABW7AB12</accession>
<dbReference type="SUPFAM" id="SSF51011">
    <property type="entry name" value="Glycosyl hydrolase domain"/>
    <property type="match status" value="1"/>
</dbReference>
<dbReference type="SUPFAM" id="SSF51445">
    <property type="entry name" value="(Trans)glycosidases"/>
    <property type="match status" value="1"/>
</dbReference>
<name>A0ABW7AB12_9ACTN</name>
<dbReference type="EC" id="3.2.1.55" evidence="4"/>
<keyword evidence="10" id="KW-1185">Reference proteome</keyword>
<dbReference type="PANTHER" id="PTHR43576">
    <property type="entry name" value="ALPHA-L-ARABINOFURANOSIDASE C-RELATED"/>
    <property type="match status" value="1"/>
</dbReference>
<dbReference type="PANTHER" id="PTHR43576:SF3">
    <property type="entry name" value="ALPHA-L-ARABINOFURANOSIDASE C"/>
    <property type="match status" value="1"/>
</dbReference>
<dbReference type="SMART" id="SM00813">
    <property type="entry name" value="Alpha-L-AF_C"/>
    <property type="match status" value="1"/>
</dbReference>
<protein>
    <recommendedName>
        <fullName evidence="4">non-reducing end alpha-L-arabinofuranosidase</fullName>
        <ecNumber evidence="4">3.2.1.55</ecNumber>
    </recommendedName>
</protein>
<keyword evidence="6" id="KW-0119">Carbohydrate metabolism</keyword>
<dbReference type="InterPro" id="IPR010720">
    <property type="entry name" value="Alpha-L-AF_C"/>
</dbReference>
<reference evidence="9 10" key="1">
    <citation type="submission" date="2024-10" db="EMBL/GenBank/DDBJ databases">
        <authorList>
            <person name="Topkara A.R."/>
            <person name="Saygin H."/>
        </authorList>
    </citation>
    <scope>NUCLEOTIDE SEQUENCE [LARGE SCALE GENOMIC DNA]</scope>
    <source>
        <strain evidence="9 10">M3C6</strain>
    </source>
</reference>
<evidence type="ECO:0000256" key="5">
    <source>
        <dbReference type="ARBA" id="ARBA00022801"/>
    </source>
</evidence>
<dbReference type="InterPro" id="IPR055235">
    <property type="entry name" value="ASD1_cat"/>
</dbReference>
<dbReference type="InterPro" id="IPR017853">
    <property type="entry name" value="GH"/>
</dbReference>
<dbReference type="InterPro" id="IPR013780">
    <property type="entry name" value="Glyco_hydro_b"/>
</dbReference>
<evidence type="ECO:0000256" key="3">
    <source>
        <dbReference type="ARBA" id="ARBA00011165"/>
    </source>
</evidence>
<sequence length="498" mass="54518">MESAKLTLDPAFEVGPVERRLFGSFVEHMGRCVYTGVFEPGHPTADDDGLRRDVIELTREMGVTAVRYPGGNFVSNYEWEDGVGPAADRPTRLDLAWRQIETNAFGLGEFMAWLREVRAEPVMAVNLGTRGVGEARDLLEYANYPGGTRWSDLRIKHGVRDPYGIKVWCLGNEMDGPWQIGGKTAAEYGRLAFETAKAMRRVDPSIELVACGSSNMRIPTFGSWEATVLEHCYDQVDYISAHSYYDAVAGDRAGYLASAVEMERQIEGVIATADHVAAKLGSRKRLKVSFDEWNVWSQSLFGGESGLDWAHAPRIIEEEYDVAGAAVVGSLLITLLNHADRVGIACQAQLANVIAPIRTEPGGPAWRQTIFHPFALTAAHARGRVLRVQATAPTMPTERYGEVPALVAAATLEDDRLSVFAVNRGDQPLPLEIDLRGLPRATAISHVTVAEDDTAARNTERDPRRVEPRVLDGAVIDGGQLKAVLPPVSFNLVQGKLS</sequence>
<dbReference type="Gene3D" id="2.60.40.1180">
    <property type="entry name" value="Golgi alpha-mannosidase II"/>
    <property type="match status" value="1"/>
</dbReference>
<evidence type="ECO:0000259" key="8">
    <source>
        <dbReference type="SMART" id="SM00813"/>
    </source>
</evidence>
<evidence type="ECO:0000256" key="7">
    <source>
        <dbReference type="ARBA" id="ARBA00023295"/>
    </source>
</evidence>
<evidence type="ECO:0000256" key="2">
    <source>
        <dbReference type="ARBA" id="ARBA00007186"/>
    </source>
</evidence>
<evidence type="ECO:0000256" key="4">
    <source>
        <dbReference type="ARBA" id="ARBA00012670"/>
    </source>
</evidence>
<proteinExistence type="inferred from homology"/>
<comment type="similarity">
    <text evidence="2">Belongs to the glycosyl hydrolase 51 family.</text>
</comment>
<organism evidence="9 10">
    <name type="scientific">Nonomuraea marmarensis</name>
    <dbReference type="NCBI Taxonomy" id="3351344"/>
    <lineage>
        <taxon>Bacteria</taxon>
        <taxon>Bacillati</taxon>
        <taxon>Actinomycetota</taxon>
        <taxon>Actinomycetes</taxon>
        <taxon>Streptosporangiales</taxon>
        <taxon>Streptosporangiaceae</taxon>
        <taxon>Nonomuraea</taxon>
    </lineage>
</organism>
<gene>
    <name evidence="9" type="ORF">ACFLIM_15125</name>
</gene>